<dbReference type="InterPro" id="IPR012317">
    <property type="entry name" value="Poly(ADP-ribose)pol_cat_dom"/>
</dbReference>
<dbReference type="AlphaFoldDB" id="A0A2R5GRI3"/>
<gene>
    <name evidence="2" type="ORF">FCC1311_067142</name>
</gene>
<dbReference type="Proteomes" id="UP000241890">
    <property type="component" value="Unassembled WGS sequence"/>
</dbReference>
<keyword evidence="3" id="KW-1185">Reference proteome</keyword>
<dbReference type="OrthoDB" id="19501at2759"/>
<dbReference type="SUPFAM" id="SSF54495">
    <property type="entry name" value="UBC-like"/>
    <property type="match status" value="1"/>
</dbReference>
<dbReference type="SMART" id="SM00591">
    <property type="entry name" value="RWD"/>
    <property type="match status" value="1"/>
</dbReference>
<evidence type="ECO:0000313" key="3">
    <source>
        <dbReference type="Proteomes" id="UP000241890"/>
    </source>
</evidence>
<dbReference type="CDD" id="cd23823">
    <property type="entry name" value="RWD_GCN2"/>
    <property type="match status" value="1"/>
</dbReference>
<dbReference type="InterPro" id="IPR006575">
    <property type="entry name" value="RWD_dom"/>
</dbReference>
<dbReference type="EMBL" id="BEYU01000077">
    <property type="protein sequence ID" value="GBG30494.1"/>
    <property type="molecule type" value="Genomic_DNA"/>
</dbReference>
<comment type="caution">
    <text evidence="2">The sequence shown here is derived from an EMBL/GenBank/DDBJ whole genome shotgun (WGS) entry which is preliminary data.</text>
</comment>
<reference evidence="2 3" key="1">
    <citation type="submission" date="2017-12" db="EMBL/GenBank/DDBJ databases">
        <title>Sequencing, de novo assembly and annotation of complete genome of a new Thraustochytrid species, strain FCC1311.</title>
        <authorList>
            <person name="Sedici K."/>
            <person name="Godart F."/>
            <person name="Aiese Cigliano R."/>
            <person name="Sanseverino W."/>
            <person name="Barakat M."/>
            <person name="Ortet P."/>
            <person name="Marechal E."/>
            <person name="Cagnac O."/>
            <person name="Amato A."/>
        </authorList>
    </citation>
    <scope>NUCLEOTIDE SEQUENCE [LARGE SCALE GENOMIC DNA]</scope>
</reference>
<dbReference type="SUPFAM" id="SSF56399">
    <property type="entry name" value="ADP-ribosylation"/>
    <property type="match status" value="1"/>
</dbReference>
<dbReference type="Gene3D" id="3.10.110.10">
    <property type="entry name" value="Ubiquitin Conjugating Enzyme"/>
    <property type="match status" value="1"/>
</dbReference>
<sequence>MTLALAKPDPTFLDQGEEDKLAEAAELVEAEIEVLEAVLGEELVAVNTKETETAAGNLKNVRHFHVLVRSSGLSKVCEQAIELEFELPPLYPFSLPSVQVETHGHLRQAQADQLYQELLDAAAKNLGEPMLLDLVDLARDFIVDLIQANAVQASKSSAPFIREKALEILALLRDGNAPGEIKAVVGDEADKMRDEADDANFHIYGKFSGKDYEDYKAIELSQRALVESNLPLVSDFISINELFRLLPATLAVLKIEAIMRPDIAKRFATFREKLAAGAAEAAASPPCIMFHGTYCSSAGSIVRTGLIPAGKRGVKIRNGAAFGNGIYLGATPEVSLAYCDSTRQGTRLFVCAVIKGSRRDHLVYDAPDFCVVGQADQVLPLYVIHCATSRYVARESYLAMTAAGSFVAVKVNDMQDHDGVINNRLDNDDDTLARVAQEAHREAAIQNASLYFDTKRFKVLDVAPIDDDDDHTQYIGKSDLAPLVVMENFGVEACTISGHAQTQTYQTDRIIEVKETAFIDDML</sequence>
<proteinExistence type="predicted"/>
<dbReference type="Pfam" id="PF05773">
    <property type="entry name" value="RWD"/>
    <property type="match status" value="1"/>
</dbReference>
<evidence type="ECO:0000259" key="1">
    <source>
        <dbReference type="PROSITE" id="PS50908"/>
    </source>
</evidence>
<dbReference type="PROSITE" id="PS50908">
    <property type="entry name" value="RWD"/>
    <property type="match status" value="1"/>
</dbReference>
<name>A0A2R5GRI3_9STRA</name>
<dbReference type="GO" id="GO:0003950">
    <property type="term" value="F:NAD+ poly-ADP-ribosyltransferase activity"/>
    <property type="evidence" value="ECO:0007669"/>
    <property type="project" value="InterPro"/>
</dbReference>
<protein>
    <submittedName>
        <fullName evidence="2">Poly ADP-ribose polymerase 6</fullName>
    </submittedName>
</protein>
<feature type="domain" description="RWD" evidence="1">
    <location>
        <begin position="30"/>
        <end position="145"/>
    </location>
</feature>
<dbReference type="Pfam" id="PF00644">
    <property type="entry name" value="PARP"/>
    <property type="match status" value="1"/>
</dbReference>
<evidence type="ECO:0000313" key="2">
    <source>
        <dbReference type="EMBL" id="GBG30494.1"/>
    </source>
</evidence>
<dbReference type="Gene3D" id="3.90.228.10">
    <property type="match status" value="1"/>
</dbReference>
<organism evidence="2 3">
    <name type="scientific">Hondaea fermentalgiana</name>
    <dbReference type="NCBI Taxonomy" id="2315210"/>
    <lineage>
        <taxon>Eukaryota</taxon>
        <taxon>Sar</taxon>
        <taxon>Stramenopiles</taxon>
        <taxon>Bigyra</taxon>
        <taxon>Labyrinthulomycetes</taxon>
        <taxon>Thraustochytrida</taxon>
        <taxon>Thraustochytriidae</taxon>
        <taxon>Hondaea</taxon>
    </lineage>
</organism>
<accession>A0A2R5GRI3</accession>
<dbReference type="InParanoid" id="A0A2R5GRI3"/>
<dbReference type="InterPro" id="IPR016135">
    <property type="entry name" value="UBQ-conjugating_enzyme/RWD"/>
</dbReference>